<gene>
    <name evidence="1" type="ORF">MUN88_01600</name>
</gene>
<sequence length="49" mass="5822">MTSHEKINELRSQLELFLERLDHLDPEKTSVEDVDQLIQMIEKIEKELG</sequence>
<evidence type="ECO:0008006" key="3">
    <source>
        <dbReference type="Google" id="ProtNLM"/>
    </source>
</evidence>
<dbReference type="NCBIfam" id="NF040878">
    <property type="entry name" value="SE1561_fam"/>
    <property type="match status" value="1"/>
</dbReference>
<dbReference type="Proteomes" id="UP000831782">
    <property type="component" value="Chromosome"/>
</dbReference>
<evidence type="ECO:0000313" key="1">
    <source>
        <dbReference type="EMBL" id="UOQ48861.1"/>
    </source>
</evidence>
<accession>A0ABY4EWS0</accession>
<proteinExistence type="predicted"/>
<keyword evidence="2" id="KW-1185">Reference proteome</keyword>
<evidence type="ECO:0000313" key="2">
    <source>
        <dbReference type="Proteomes" id="UP000831782"/>
    </source>
</evidence>
<dbReference type="EMBL" id="CP095072">
    <property type="protein sequence ID" value="UOQ48861.1"/>
    <property type="molecule type" value="Genomic_DNA"/>
</dbReference>
<reference evidence="1 2" key="1">
    <citation type="submission" date="2022-04" db="EMBL/GenBank/DDBJ databases">
        <title>Gracilibacillus sp. isolated from saltern.</title>
        <authorList>
            <person name="Won M."/>
            <person name="Lee C.-M."/>
            <person name="Woen H.-Y."/>
            <person name="Kwon S.-W."/>
        </authorList>
    </citation>
    <scope>NUCLEOTIDE SEQUENCE [LARGE SCALE GENOMIC DNA]</scope>
    <source>
        <strain evidence="1 2">SSWR10-1</strain>
    </source>
</reference>
<protein>
    <recommendedName>
        <fullName evidence="3">Spo0E like sporulation regulatory protein</fullName>
    </recommendedName>
</protein>
<dbReference type="RefSeq" id="WP_244720038.1">
    <property type="nucleotide sequence ID" value="NZ_CP095072.1"/>
</dbReference>
<name>A0ABY4EWS0_9BACI</name>
<organism evidence="1 2">
    <name type="scientific">Gracilibacillus caseinilyticus</name>
    <dbReference type="NCBI Taxonomy" id="2932256"/>
    <lineage>
        <taxon>Bacteria</taxon>
        <taxon>Bacillati</taxon>
        <taxon>Bacillota</taxon>
        <taxon>Bacilli</taxon>
        <taxon>Bacillales</taxon>
        <taxon>Bacillaceae</taxon>
        <taxon>Gracilibacillus</taxon>
    </lineage>
</organism>
<dbReference type="InterPro" id="IPR047670">
    <property type="entry name" value="YfjT-like"/>
</dbReference>